<accession>A0A1H5S087</accession>
<name>A0A1H5S087_9VIBR</name>
<evidence type="ECO:0000256" key="1">
    <source>
        <dbReference type="SAM" id="MobiDB-lite"/>
    </source>
</evidence>
<keyword evidence="3" id="KW-1185">Reference proteome</keyword>
<evidence type="ECO:0000313" key="2">
    <source>
        <dbReference type="EMBL" id="SEF44033.1"/>
    </source>
</evidence>
<dbReference type="Proteomes" id="UP000236721">
    <property type="component" value="Unassembled WGS sequence"/>
</dbReference>
<dbReference type="OrthoDB" id="9877971at2"/>
<reference evidence="3" key="1">
    <citation type="submission" date="2016-10" db="EMBL/GenBank/DDBJ databases">
        <authorList>
            <person name="Varghese N."/>
            <person name="Submissions S."/>
        </authorList>
    </citation>
    <scope>NUCLEOTIDE SEQUENCE [LARGE SCALE GENOMIC DNA]</scope>
    <source>
        <strain evidence="3">CGMCC 1.7062</strain>
    </source>
</reference>
<feature type="region of interest" description="Disordered" evidence="1">
    <location>
        <begin position="1"/>
        <end position="28"/>
    </location>
</feature>
<protein>
    <submittedName>
        <fullName evidence="2">Uncharacterized protein</fullName>
    </submittedName>
</protein>
<gene>
    <name evidence="2" type="ORF">SAMN04488244_101198</name>
</gene>
<dbReference type="AlphaFoldDB" id="A0A1H5S087"/>
<feature type="compositionally biased region" description="Polar residues" evidence="1">
    <location>
        <begin position="14"/>
        <end position="25"/>
    </location>
</feature>
<proteinExistence type="predicted"/>
<organism evidence="2 3">
    <name type="scientific">Vibrio hangzhouensis</name>
    <dbReference type="NCBI Taxonomy" id="462991"/>
    <lineage>
        <taxon>Bacteria</taxon>
        <taxon>Pseudomonadati</taxon>
        <taxon>Pseudomonadota</taxon>
        <taxon>Gammaproteobacteria</taxon>
        <taxon>Vibrionales</taxon>
        <taxon>Vibrionaceae</taxon>
        <taxon>Vibrio</taxon>
    </lineage>
</organism>
<sequence>MGSYVEQIERDRVNSSLSNSPQLNRTQKKAIQLIDNRVDQRKLDGGKASELKDTCVTQRAGSGTKNPEVIQRLSHEYYDRAELRYSSRAFAHMSNEQLEQYLWNYQSEIVVGQNRTILIGNGRRTGYAVNGNISYNCYYDERRSRHVIYVYHAHSSGRMG</sequence>
<dbReference type="RefSeq" id="WP_103878447.1">
    <property type="nucleotide sequence ID" value="NZ_FNVG01000001.1"/>
</dbReference>
<dbReference type="EMBL" id="FNVG01000001">
    <property type="protein sequence ID" value="SEF44033.1"/>
    <property type="molecule type" value="Genomic_DNA"/>
</dbReference>
<evidence type="ECO:0000313" key="3">
    <source>
        <dbReference type="Proteomes" id="UP000236721"/>
    </source>
</evidence>